<protein>
    <submittedName>
        <fullName evidence="1">Uncharacterized protein</fullName>
    </submittedName>
</protein>
<dbReference type="EMBL" id="ML212108">
    <property type="protein sequence ID" value="TFK79243.1"/>
    <property type="molecule type" value="Genomic_DNA"/>
</dbReference>
<dbReference type="InParanoid" id="A0A5C3P0H2"/>
<sequence length="182" mass="20083">MIPVGVNIAGPLSSEIGTSPPTVTGGLPRSDMHIAHHGPLGPGRMGSRGGFFRSIVFDNLRQDPGTGLRHTNVRLRTIRVRTVRPVWQAAMFCSGKTLLVHRKRSMVVHVPVPILTYQAVQRCIGARYVVRIYHHTPRIPYRTQTVTRRLLAGRGSDRVPGEWAHPQLSLLHCKGGAGEQKV</sequence>
<evidence type="ECO:0000313" key="2">
    <source>
        <dbReference type="Proteomes" id="UP000308197"/>
    </source>
</evidence>
<organism evidence="1 2">
    <name type="scientific">Polyporus arcularius HHB13444</name>
    <dbReference type="NCBI Taxonomy" id="1314778"/>
    <lineage>
        <taxon>Eukaryota</taxon>
        <taxon>Fungi</taxon>
        <taxon>Dikarya</taxon>
        <taxon>Basidiomycota</taxon>
        <taxon>Agaricomycotina</taxon>
        <taxon>Agaricomycetes</taxon>
        <taxon>Polyporales</taxon>
        <taxon>Polyporaceae</taxon>
        <taxon>Polyporus</taxon>
    </lineage>
</organism>
<accession>A0A5C3P0H2</accession>
<proteinExistence type="predicted"/>
<gene>
    <name evidence="1" type="ORF">K466DRAFT_592481</name>
</gene>
<dbReference type="AlphaFoldDB" id="A0A5C3P0H2"/>
<evidence type="ECO:0000313" key="1">
    <source>
        <dbReference type="EMBL" id="TFK79243.1"/>
    </source>
</evidence>
<dbReference type="Proteomes" id="UP000308197">
    <property type="component" value="Unassembled WGS sequence"/>
</dbReference>
<name>A0A5C3P0H2_9APHY</name>
<reference evidence="1 2" key="1">
    <citation type="journal article" date="2019" name="Nat. Ecol. Evol.">
        <title>Megaphylogeny resolves global patterns of mushroom evolution.</title>
        <authorList>
            <person name="Varga T."/>
            <person name="Krizsan K."/>
            <person name="Foldi C."/>
            <person name="Dima B."/>
            <person name="Sanchez-Garcia M."/>
            <person name="Sanchez-Ramirez S."/>
            <person name="Szollosi G.J."/>
            <person name="Szarkandi J.G."/>
            <person name="Papp V."/>
            <person name="Albert L."/>
            <person name="Andreopoulos W."/>
            <person name="Angelini C."/>
            <person name="Antonin V."/>
            <person name="Barry K.W."/>
            <person name="Bougher N.L."/>
            <person name="Buchanan P."/>
            <person name="Buyck B."/>
            <person name="Bense V."/>
            <person name="Catcheside P."/>
            <person name="Chovatia M."/>
            <person name="Cooper J."/>
            <person name="Damon W."/>
            <person name="Desjardin D."/>
            <person name="Finy P."/>
            <person name="Geml J."/>
            <person name="Haridas S."/>
            <person name="Hughes K."/>
            <person name="Justo A."/>
            <person name="Karasinski D."/>
            <person name="Kautmanova I."/>
            <person name="Kiss B."/>
            <person name="Kocsube S."/>
            <person name="Kotiranta H."/>
            <person name="LaButti K.M."/>
            <person name="Lechner B.E."/>
            <person name="Liimatainen K."/>
            <person name="Lipzen A."/>
            <person name="Lukacs Z."/>
            <person name="Mihaltcheva S."/>
            <person name="Morgado L.N."/>
            <person name="Niskanen T."/>
            <person name="Noordeloos M.E."/>
            <person name="Ohm R.A."/>
            <person name="Ortiz-Santana B."/>
            <person name="Ovrebo C."/>
            <person name="Racz N."/>
            <person name="Riley R."/>
            <person name="Savchenko A."/>
            <person name="Shiryaev A."/>
            <person name="Soop K."/>
            <person name="Spirin V."/>
            <person name="Szebenyi C."/>
            <person name="Tomsovsky M."/>
            <person name="Tulloss R.E."/>
            <person name="Uehling J."/>
            <person name="Grigoriev I.V."/>
            <person name="Vagvolgyi C."/>
            <person name="Papp T."/>
            <person name="Martin F.M."/>
            <person name="Miettinen O."/>
            <person name="Hibbett D.S."/>
            <person name="Nagy L.G."/>
        </authorList>
    </citation>
    <scope>NUCLEOTIDE SEQUENCE [LARGE SCALE GENOMIC DNA]</scope>
    <source>
        <strain evidence="1 2">HHB13444</strain>
    </source>
</reference>
<keyword evidence="2" id="KW-1185">Reference proteome</keyword>